<feature type="compositionally biased region" description="Gly residues" evidence="1">
    <location>
        <begin position="679"/>
        <end position="689"/>
    </location>
</feature>
<feature type="compositionally biased region" description="Basic and acidic residues" evidence="1">
    <location>
        <begin position="556"/>
        <end position="578"/>
    </location>
</feature>
<feature type="compositionally biased region" description="Low complexity" evidence="1">
    <location>
        <begin position="426"/>
        <end position="437"/>
    </location>
</feature>
<sequence>MNQELDLADLPSYAHLNRAQKRAFILRDKLKFLDPHHLDTFIAGIESPEPPNYRNINGKTEPAFEEVTLTKDAKRLDLGNVRFHERDRTFIKRSYLVIDAGNCELKETKALPQDEGNLLCVPIEAYSVESTVPLFLAKYQAIEARRHQINEVRRSAFSGAEKFEPQINRGKSLSKLHSESYEADGSVFKPRPRAAGDPIPRHAANKRKRIGLPGIPDAIKSEALGSIPDHTRVILFDMIMKNAFPHFDNLMMASWNVVSLFSGTGTEENELLRAIAQLDAVLREFDDYYAIPKKMKRSSVEENGSGAKDRDMLAPANPVNSRSGSSRISADLSTPSAAPQSLPSGSKSAGRRSKQPHPFQIEDDDDEEEDVVSGSEPPFGSRRASRGKHHHQSSFPPPSPRQSQPHPSYYSPREPPTPRNPYAQNPSERSSSSSAYPPFLPPNDPNYPSYPFHHSPSMNSPYQNHPFNPYAYPPPPPSHMPPPFSHPKNPHIQRKFTQPSPSSRQSTPPRTASLARPLSQQQQQQRQIYTDGNSDEPLRSRSISHISPARPPKPLRTAEKGDNKEDESGTKTHSKTLDEEFAELDDLFNSRPSSRDNGNRKDEEKQGFRDGEAAGDEMDVDRRPSPITSGGGAGGNAQEKPVSMPTQGVYLGRSSLGAKKSKGGVAPVADMFGNFSGGGAIGTTQGGVTKGKDSDAGVGAGRGGGEASGEESEEM</sequence>
<evidence type="ECO:0000313" key="2">
    <source>
        <dbReference type="EMBL" id="CAI6333397.1"/>
    </source>
</evidence>
<organism evidence="2 3">
    <name type="scientific">Periconia digitata</name>
    <dbReference type="NCBI Taxonomy" id="1303443"/>
    <lineage>
        <taxon>Eukaryota</taxon>
        <taxon>Fungi</taxon>
        <taxon>Dikarya</taxon>
        <taxon>Ascomycota</taxon>
        <taxon>Pezizomycotina</taxon>
        <taxon>Dothideomycetes</taxon>
        <taxon>Pleosporomycetidae</taxon>
        <taxon>Pleosporales</taxon>
        <taxon>Massarineae</taxon>
        <taxon>Periconiaceae</taxon>
        <taxon>Periconia</taxon>
    </lineage>
</organism>
<feature type="compositionally biased region" description="Pro residues" evidence="1">
    <location>
        <begin position="471"/>
        <end position="485"/>
    </location>
</feature>
<feature type="compositionally biased region" description="Low complexity" evidence="1">
    <location>
        <begin position="401"/>
        <end position="412"/>
    </location>
</feature>
<name>A0A9W4XUJ3_9PLEO</name>
<accession>A0A9W4XUJ3</accession>
<proteinExistence type="predicted"/>
<gene>
    <name evidence="2" type="ORF">PDIGIT_LOCUS6435</name>
</gene>
<evidence type="ECO:0000313" key="3">
    <source>
        <dbReference type="Proteomes" id="UP001152607"/>
    </source>
</evidence>
<reference evidence="2" key="1">
    <citation type="submission" date="2023-01" db="EMBL/GenBank/DDBJ databases">
        <authorList>
            <person name="Van Ghelder C."/>
            <person name="Rancurel C."/>
        </authorList>
    </citation>
    <scope>NUCLEOTIDE SEQUENCE</scope>
    <source>
        <strain evidence="2">CNCM I-4278</strain>
    </source>
</reference>
<feature type="compositionally biased region" description="Acidic residues" evidence="1">
    <location>
        <begin position="361"/>
        <end position="371"/>
    </location>
</feature>
<feature type="compositionally biased region" description="Polar residues" evidence="1">
    <location>
        <begin position="318"/>
        <end position="347"/>
    </location>
</feature>
<feature type="region of interest" description="Disordered" evidence="1">
    <location>
        <begin position="296"/>
        <end position="649"/>
    </location>
</feature>
<feature type="compositionally biased region" description="Gly residues" evidence="1">
    <location>
        <begin position="698"/>
        <end position="707"/>
    </location>
</feature>
<protein>
    <submittedName>
        <fullName evidence="2">Uncharacterized protein</fullName>
    </submittedName>
</protein>
<feature type="compositionally biased region" description="Basic residues" evidence="1">
    <location>
        <begin position="383"/>
        <end position="392"/>
    </location>
</feature>
<dbReference type="EMBL" id="CAOQHR010000004">
    <property type="protein sequence ID" value="CAI6333397.1"/>
    <property type="molecule type" value="Genomic_DNA"/>
</dbReference>
<feature type="region of interest" description="Disordered" evidence="1">
    <location>
        <begin position="679"/>
        <end position="715"/>
    </location>
</feature>
<evidence type="ECO:0000256" key="1">
    <source>
        <dbReference type="SAM" id="MobiDB-lite"/>
    </source>
</evidence>
<comment type="caution">
    <text evidence="2">The sequence shown here is derived from an EMBL/GenBank/DDBJ whole genome shotgun (WGS) entry which is preliminary data.</text>
</comment>
<feature type="compositionally biased region" description="Low complexity" evidence="1">
    <location>
        <begin position="497"/>
        <end position="511"/>
    </location>
</feature>
<keyword evidence="3" id="KW-1185">Reference proteome</keyword>
<dbReference type="AlphaFoldDB" id="A0A9W4XUJ3"/>
<dbReference type="OrthoDB" id="3795533at2759"/>
<dbReference type="Proteomes" id="UP001152607">
    <property type="component" value="Unassembled WGS sequence"/>
</dbReference>
<feature type="compositionally biased region" description="Basic and acidic residues" evidence="1">
    <location>
        <begin position="593"/>
        <end position="612"/>
    </location>
</feature>